<dbReference type="RefSeq" id="WP_061499044.1">
    <property type="nucleotide sequence ID" value="NZ_CP010951.1"/>
</dbReference>
<dbReference type="EMBL" id="CP010951">
    <property type="protein sequence ID" value="AMO23252.1"/>
    <property type="molecule type" value="Genomic_DNA"/>
</dbReference>
<protein>
    <submittedName>
        <fullName evidence="1">Uncharacterized protein</fullName>
    </submittedName>
</protein>
<name>A0A127JYR9_9BURK</name>
<reference evidence="1 2" key="1">
    <citation type="journal article" date="2014" name="Int. J. Syst. Evol. Microbiol.">
        <title>Ramlibacter solisilvae sp. nov., isolated from forest soil, and emended description of the genus Ramlibacter.</title>
        <authorList>
            <person name="Lee H.J."/>
            <person name="Lee S.H."/>
            <person name="Lee S.S."/>
            <person name="Lee J.S."/>
            <person name="Kim Y."/>
            <person name="Kim S.C."/>
            <person name="Jeon C.O."/>
        </authorList>
    </citation>
    <scope>NUCLEOTIDE SEQUENCE [LARGE SCALE GENOMIC DNA]</scope>
    <source>
        <strain evidence="1 2">5-10</strain>
    </source>
</reference>
<dbReference type="Proteomes" id="UP000070433">
    <property type="component" value="Chromosome"/>
</dbReference>
<gene>
    <name evidence="1" type="ORF">UC35_10545</name>
</gene>
<accession>A0A127JYR9</accession>
<evidence type="ECO:0000313" key="2">
    <source>
        <dbReference type="Proteomes" id="UP000070433"/>
    </source>
</evidence>
<sequence>MIHPELKERSIESIWRAYRDQVLLADGMPPSKVQLTEARRAIYLGCYALLVMMRDDVSNETEEAGMRIMQGMVEEATLFATTALAQGRGGE</sequence>
<evidence type="ECO:0000313" key="1">
    <source>
        <dbReference type="EMBL" id="AMO23252.1"/>
    </source>
</evidence>
<organism evidence="1 2">
    <name type="scientific">Ramlibacter tataouinensis</name>
    <dbReference type="NCBI Taxonomy" id="94132"/>
    <lineage>
        <taxon>Bacteria</taxon>
        <taxon>Pseudomonadati</taxon>
        <taxon>Pseudomonadota</taxon>
        <taxon>Betaproteobacteria</taxon>
        <taxon>Burkholderiales</taxon>
        <taxon>Comamonadaceae</taxon>
        <taxon>Ramlibacter</taxon>
    </lineage>
</organism>
<keyword evidence="2" id="KW-1185">Reference proteome</keyword>
<dbReference type="AlphaFoldDB" id="A0A127JYR9"/>
<proteinExistence type="predicted"/>